<comment type="caution">
    <text evidence="2">The sequence shown here is derived from an EMBL/GenBank/DDBJ whole genome shotgun (WGS) entry which is preliminary data.</text>
</comment>
<proteinExistence type="predicted"/>
<evidence type="ECO:0000313" key="3">
    <source>
        <dbReference type="Proteomes" id="UP000765509"/>
    </source>
</evidence>
<keyword evidence="3" id="KW-1185">Reference proteome</keyword>
<reference evidence="2" key="1">
    <citation type="submission" date="2021-03" db="EMBL/GenBank/DDBJ databases">
        <title>Draft genome sequence of rust myrtle Austropuccinia psidii MF-1, a brazilian biotype.</title>
        <authorList>
            <person name="Quecine M.C."/>
            <person name="Pachon D.M.R."/>
            <person name="Bonatelli M.L."/>
            <person name="Correr F.H."/>
            <person name="Franceschini L.M."/>
            <person name="Leite T.F."/>
            <person name="Margarido G.R.A."/>
            <person name="Almeida C.A."/>
            <person name="Ferrarezi J.A."/>
            <person name="Labate C.A."/>
        </authorList>
    </citation>
    <scope>NUCLEOTIDE SEQUENCE</scope>
    <source>
        <strain evidence="2">MF-1</strain>
    </source>
</reference>
<dbReference type="EMBL" id="AVOT02006028">
    <property type="protein sequence ID" value="MBW0480583.1"/>
    <property type="molecule type" value="Genomic_DNA"/>
</dbReference>
<name>A0A9Q3CCN2_9BASI</name>
<gene>
    <name evidence="2" type="ORF">O181_020298</name>
</gene>
<sequence length="266" mass="29801">MSCTLCTKRGIPCIFSLTTTNTCNDCRQAHKKCSFVVRPFRPHGQRSSHPRHPCEDSFVVHDDESIPEWEWTPGPQTGRRERFPTISSVPPSIDLSTPLLGHHPMGTSLLDRSENKTHQIPPNKTHLFHVCLASKPRGNPLQAQVAPDGRRTYPVHNEPRMPGPSPVSEPPEDILTQPMEEPFGKSSLLFLYYYQLFLTPTLTISSSSRYFLLCNHHRSYARQIPPPHSSSPTPPPSPHVTPPSTPTLVPSQCPREPGCLLSSFPR</sequence>
<protein>
    <recommendedName>
        <fullName evidence="4">Zn(2)-C6 fungal-type domain-containing protein</fullName>
    </recommendedName>
</protein>
<dbReference type="Proteomes" id="UP000765509">
    <property type="component" value="Unassembled WGS sequence"/>
</dbReference>
<evidence type="ECO:0000256" key="1">
    <source>
        <dbReference type="SAM" id="MobiDB-lite"/>
    </source>
</evidence>
<accession>A0A9Q3CCN2</accession>
<dbReference type="AlphaFoldDB" id="A0A9Q3CCN2"/>
<feature type="region of interest" description="Disordered" evidence="1">
    <location>
        <begin position="223"/>
        <end position="266"/>
    </location>
</feature>
<feature type="compositionally biased region" description="Pro residues" evidence="1">
    <location>
        <begin position="224"/>
        <end position="245"/>
    </location>
</feature>
<organism evidence="2 3">
    <name type="scientific">Austropuccinia psidii MF-1</name>
    <dbReference type="NCBI Taxonomy" id="1389203"/>
    <lineage>
        <taxon>Eukaryota</taxon>
        <taxon>Fungi</taxon>
        <taxon>Dikarya</taxon>
        <taxon>Basidiomycota</taxon>
        <taxon>Pucciniomycotina</taxon>
        <taxon>Pucciniomycetes</taxon>
        <taxon>Pucciniales</taxon>
        <taxon>Sphaerophragmiaceae</taxon>
        <taxon>Austropuccinia</taxon>
    </lineage>
</organism>
<evidence type="ECO:0008006" key="4">
    <source>
        <dbReference type="Google" id="ProtNLM"/>
    </source>
</evidence>
<evidence type="ECO:0000313" key="2">
    <source>
        <dbReference type="EMBL" id="MBW0480583.1"/>
    </source>
</evidence>